<dbReference type="SUPFAM" id="SSF46785">
    <property type="entry name" value="Winged helix' DNA-binding domain"/>
    <property type="match status" value="1"/>
</dbReference>
<dbReference type="Proteomes" id="UP000030960">
    <property type="component" value="Unassembled WGS sequence"/>
</dbReference>
<dbReference type="PROSITE" id="PS50931">
    <property type="entry name" value="HTH_LYSR"/>
    <property type="match status" value="1"/>
</dbReference>
<proteinExistence type="inferred from homology"/>
<evidence type="ECO:0000256" key="3">
    <source>
        <dbReference type="ARBA" id="ARBA00023125"/>
    </source>
</evidence>
<accession>A0A225R3V1</accession>
<keyword evidence="3" id="KW-0238">DNA-binding</keyword>
<dbReference type="STRING" id="561184.SAMN05216376_103414"/>
<evidence type="ECO:0000313" key="6">
    <source>
        <dbReference type="Proteomes" id="UP000030960"/>
    </source>
</evidence>
<dbReference type="PRINTS" id="PR00039">
    <property type="entry name" value="HTHLYSR"/>
</dbReference>
<dbReference type="EMBL" id="JSUQ01000001">
    <property type="protein sequence ID" value="KHQ55375.1"/>
    <property type="molecule type" value="Genomic_DNA"/>
</dbReference>
<dbReference type="Gene3D" id="3.40.190.10">
    <property type="entry name" value="Periplasmic binding protein-like II"/>
    <property type="match status" value="2"/>
</dbReference>
<evidence type="ECO:0000313" key="5">
    <source>
        <dbReference type="EMBL" id="KHQ55375.1"/>
    </source>
</evidence>
<dbReference type="InterPro" id="IPR036390">
    <property type="entry name" value="WH_DNA-bd_sf"/>
</dbReference>
<comment type="similarity">
    <text evidence="1">Belongs to the LysR transcriptional regulatory family.</text>
</comment>
<keyword evidence="4" id="KW-0804">Transcription</keyword>
<dbReference type="PANTHER" id="PTHR30126:SF94">
    <property type="entry name" value="LYSR FAMILY TRANSCRIPTIONAL REGULATOR"/>
    <property type="match status" value="1"/>
</dbReference>
<evidence type="ECO:0000256" key="4">
    <source>
        <dbReference type="ARBA" id="ARBA00023163"/>
    </source>
</evidence>
<reference evidence="5 6" key="1">
    <citation type="submission" date="2014-10" db="EMBL/GenBank/DDBJ databases">
        <title>Genome sequence of Ponticoccus sp. strain UMTAT08 isolated from clonal culture of toxic dinoflagellate Alexandrium tamiyavanichii.</title>
        <authorList>
            <person name="Gan H.Y."/>
            <person name="Muhd D.-D."/>
            <person name="Mohd Noor M.E."/>
            <person name="Yeong Y.S."/>
            <person name="Usup G."/>
        </authorList>
    </citation>
    <scope>NUCLEOTIDE SEQUENCE [LARGE SCALE GENOMIC DNA]</scope>
    <source>
        <strain evidence="5 6">UMTAT08</strain>
    </source>
</reference>
<evidence type="ECO:0000256" key="2">
    <source>
        <dbReference type="ARBA" id="ARBA00023015"/>
    </source>
</evidence>
<dbReference type="InterPro" id="IPR000847">
    <property type="entry name" value="LysR_HTH_N"/>
</dbReference>
<dbReference type="GO" id="GO:0003700">
    <property type="term" value="F:DNA-binding transcription factor activity"/>
    <property type="evidence" value="ECO:0007669"/>
    <property type="project" value="InterPro"/>
</dbReference>
<dbReference type="FunFam" id="1.10.10.10:FF:000001">
    <property type="entry name" value="LysR family transcriptional regulator"/>
    <property type="match status" value="1"/>
</dbReference>
<dbReference type="PATRIC" id="fig|1515334.3.peg.414"/>
<protein>
    <submittedName>
        <fullName evidence="5">Transcriptional regulator, LysR family protein</fullName>
    </submittedName>
</protein>
<dbReference type="SUPFAM" id="SSF53850">
    <property type="entry name" value="Periplasmic binding protein-like II"/>
    <property type="match status" value="1"/>
</dbReference>
<name>A0A0B3RWT9_9RHOB</name>
<comment type="caution">
    <text evidence="5">The sequence shown here is derived from an EMBL/GenBank/DDBJ whole genome shotgun (WGS) entry which is preliminary data.</text>
</comment>
<organism evidence="5 6">
    <name type="scientific">Mameliella alba</name>
    <dbReference type="NCBI Taxonomy" id="561184"/>
    <lineage>
        <taxon>Bacteria</taxon>
        <taxon>Pseudomonadati</taxon>
        <taxon>Pseudomonadota</taxon>
        <taxon>Alphaproteobacteria</taxon>
        <taxon>Rhodobacterales</taxon>
        <taxon>Roseobacteraceae</taxon>
        <taxon>Mameliella</taxon>
    </lineage>
</organism>
<dbReference type="OrthoDB" id="7776850at2"/>
<sequence length="321" mass="35450">MLMKGVTLRGLEVFEALAESGSVAKAAEVTGLSQPAVSQQMRNLEGALGVDLVDHGRRPMRLTPAGRSFLGRTQAVLRQLRLAQNELTVMDLTHLSTLSLGVIDDFDNDLTPRLVTILAESMTRCRFKLITAPSHEISEEIKARRLHLAIAASSGEVMEGIVEYPLVRDPYILVCARGAVEAAGGVEAMMQALPILRYDRAQLIGRQIEAHLARQKLEFAERFEIGAHLSLMTLVARGMGWAITTPLGYMRAGRYHEQMEAHPVPFKPFSRTISLFAGTDWADRVPRDVARTMRMLVGDMVIAPALAQLPWLDGELRVMES</sequence>
<dbReference type="RefSeq" id="WP_043136658.1">
    <property type="nucleotide sequence ID" value="NZ_AP022337.1"/>
</dbReference>
<dbReference type="AlphaFoldDB" id="A0A0B3RWT9"/>
<accession>A0A0B3RWT9</accession>
<keyword evidence="6" id="KW-1185">Reference proteome</keyword>
<dbReference type="Pfam" id="PF03466">
    <property type="entry name" value="LysR_substrate"/>
    <property type="match status" value="1"/>
</dbReference>
<keyword evidence="2" id="KW-0805">Transcription regulation</keyword>
<dbReference type="InterPro" id="IPR005119">
    <property type="entry name" value="LysR_subst-bd"/>
</dbReference>
<dbReference type="GO" id="GO:0000976">
    <property type="term" value="F:transcription cis-regulatory region binding"/>
    <property type="evidence" value="ECO:0007669"/>
    <property type="project" value="TreeGrafter"/>
</dbReference>
<dbReference type="Gene3D" id="1.10.10.10">
    <property type="entry name" value="Winged helix-like DNA-binding domain superfamily/Winged helix DNA-binding domain"/>
    <property type="match status" value="1"/>
</dbReference>
<dbReference type="InterPro" id="IPR036388">
    <property type="entry name" value="WH-like_DNA-bd_sf"/>
</dbReference>
<dbReference type="Pfam" id="PF00126">
    <property type="entry name" value="HTH_1"/>
    <property type="match status" value="1"/>
</dbReference>
<evidence type="ECO:0000256" key="1">
    <source>
        <dbReference type="ARBA" id="ARBA00009437"/>
    </source>
</evidence>
<dbReference type="PANTHER" id="PTHR30126">
    <property type="entry name" value="HTH-TYPE TRANSCRIPTIONAL REGULATOR"/>
    <property type="match status" value="1"/>
</dbReference>
<gene>
    <name evidence="5" type="ORF">OA50_00411</name>
</gene>